<dbReference type="SUPFAM" id="SSF52540">
    <property type="entry name" value="P-loop containing nucleoside triphosphate hydrolases"/>
    <property type="match status" value="1"/>
</dbReference>
<evidence type="ECO:0000256" key="4">
    <source>
        <dbReference type="ARBA" id="ARBA00022840"/>
    </source>
</evidence>
<dbReference type="Gene3D" id="2.70.50.60">
    <property type="entry name" value="abc- transporter (atp binding component) like domain"/>
    <property type="match status" value="1"/>
</dbReference>
<dbReference type="PANTHER" id="PTHR46743">
    <property type="entry name" value="TEICHOIC ACIDS EXPORT ATP-BINDING PROTEIN TAGH"/>
    <property type="match status" value="1"/>
</dbReference>
<keyword evidence="2" id="KW-0813">Transport</keyword>
<proteinExistence type="inferred from homology"/>
<protein>
    <submittedName>
        <fullName evidence="6">ABC transporter ATP-binding protein</fullName>
    </submittedName>
</protein>
<organism evidence="6 7">
    <name type="scientific">Trueperella pecoris</name>
    <dbReference type="NCBI Taxonomy" id="2733571"/>
    <lineage>
        <taxon>Bacteria</taxon>
        <taxon>Bacillati</taxon>
        <taxon>Actinomycetota</taxon>
        <taxon>Actinomycetes</taxon>
        <taxon>Actinomycetales</taxon>
        <taxon>Actinomycetaceae</taxon>
        <taxon>Trueperella</taxon>
    </lineage>
</organism>
<dbReference type="GO" id="GO:0016887">
    <property type="term" value="F:ATP hydrolysis activity"/>
    <property type="evidence" value="ECO:0007669"/>
    <property type="project" value="InterPro"/>
</dbReference>
<name>A0A7M1R0J8_9ACTO</name>
<dbReference type="InterPro" id="IPR003593">
    <property type="entry name" value="AAA+_ATPase"/>
</dbReference>
<evidence type="ECO:0000313" key="7">
    <source>
        <dbReference type="Proteomes" id="UP000594961"/>
    </source>
</evidence>
<dbReference type="CDD" id="cd03220">
    <property type="entry name" value="ABC_KpsT_Wzt"/>
    <property type="match status" value="1"/>
</dbReference>
<reference evidence="6 7" key="1">
    <citation type="submission" date="2020-10" db="EMBL/GenBank/DDBJ databases">
        <title>Trueperella pecoris sp. nov. isolated from bovine and porcine specimens.</title>
        <authorList>
            <person name="Schoenecker L."/>
            <person name="Schnydrig P."/>
            <person name="Brodard I."/>
            <person name="Thomann A."/>
            <person name="Hemphill A."/>
            <person name="Rodriguez-Campos S."/>
            <person name="Perreten V."/>
            <person name="Jores J."/>
            <person name="Kittl S."/>
        </authorList>
    </citation>
    <scope>NUCLEOTIDE SEQUENCE [LARGE SCALE GENOMIC DNA]</scope>
    <source>
        <strain evidence="6 7">19OD0592</strain>
    </source>
</reference>
<keyword evidence="4 6" id="KW-0067">ATP-binding</keyword>
<dbReference type="PROSITE" id="PS50893">
    <property type="entry name" value="ABC_TRANSPORTER_2"/>
    <property type="match status" value="1"/>
</dbReference>
<dbReference type="InterPro" id="IPR027417">
    <property type="entry name" value="P-loop_NTPase"/>
</dbReference>
<evidence type="ECO:0000256" key="3">
    <source>
        <dbReference type="ARBA" id="ARBA00022741"/>
    </source>
</evidence>
<dbReference type="AlphaFoldDB" id="A0A7M1R0J8"/>
<evidence type="ECO:0000313" key="6">
    <source>
        <dbReference type="EMBL" id="QOR47244.1"/>
    </source>
</evidence>
<comment type="similarity">
    <text evidence="1">Belongs to the ABC transporter superfamily.</text>
</comment>
<gene>
    <name evidence="6" type="ORF">INS90_08240</name>
</gene>
<keyword evidence="3" id="KW-0547">Nucleotide-binding</keyword>
<evidence type="ECO:0000256" key="1">
    <source>
        <dbReference type="ARBA" id="ARBA00005417"/>
    </source>
</evidence>
<dbReference type="SMART" id="SM00382">
    <property type="entry name" value="AAA"/>
    <property type="match status" value="1"/>
</dbReference>
<dbReference type="PANTHER" id="PTHR46743:SF2">
    <property type="entry name" value="TEICHOIC ACIDS EXPORT ATP-BINDING PROTEIN TAGH"/>
    <property type="match status" value="1"/>
</dbReference>
<evidence type="ECO:0000259" key="5">
    <source>
        <dbReference type="PROSITE" id="PS50893"/>
    </source>
</evidence>
<dbReference type="InterPro" id="IPR050683">
    <property type="entry name" value="Bact_Polysacc_Export_ATP-bd"/>
</dbReference>
<accession>A0A7M1R0J8</accession>
<sequence length="429" mass="47141">MAHLHQAPGLFGGGLVSNAVEIRDVTKSFKIYHERNNTLKSALMRGRRSVHEEFKALQGVSFDIPQGSSVALVGDNGSGKSTLLKCIAKILVPNSGTITRHGKIAAMLEVGSGFHPELSGRDNIYLNGSILGMSRHDIDSRLDEIIAFSGVEEFIDQPVKNYSSGMYVRLGFSVAIHTEPDILLVDEILAVGDAAFQEKCAKKFVDLKKEGRTVIVVSHSVPQLKQMVDQAAWLNHGHLVKVGPAMEVLDEYADSTRSYTATDDSGTVRWGSGEAQVEHVQILHNDGRVVDGPIPTGEELVFRLHYNAHERIDKPVFGYSLSANDGAYLWANNTRDQHFEIPFIEGKGTIDLRIPSLALQPGSYTLDASVVNTTTEHVFDYVREVTGFAVRSGVPFESGGYMILDGRWSMPGRAERDHWGRPGKPHLEV</sequence>
<evidence type="ECO:0000256" key="2">
    <source>
        <dbReference type="ARBA" id="ARBA00022448"/>
    </source>
</evidence>
<dbReference type="InterPro" id="IPR029439">
    <property type="entry name" value="Wzt_C"/>
</dbReference>
<dbReference type="InterPro" id="IPR003439">
    <property type="entry name" value="ABC_transporter-like_ATP-bd"/>
</dbReference>
<dbReference type="CDD" id="cd10147">
    <property type="entry name" value="Wzt_C-like"/>
    <property type="match status" value="1"/>
</dbReference>
<dbReference type="Gene3D" id="3.40.50.300">
    <property type="entry name" value="P-loop containing nucleotide triphosphate hydrolases"/>
    <property type="match status" value="1"/>
</dbReference>
<dbReference type="Pfam" id="PF00005">
    <property type="entry name" value="ABC_tran"/>
    <property type="match status" value="1"/>
</dbReference>
<dbReference type="EMBL" id="CP063212">
    <property type="protein sequence ID" value="QOR47244.1"/>
    <property type="molecule type" value="Genomic_DNA"/>
</dbReference>
<dbReference type="InterPro" id="IPR015860">
    <property type="entry name" value="ABC_transpr_TagH-like"/>
</dbReference>
<feature type="domain" description="ABC transporter" evidence="5">
    <location>
        <begin position="20"/>
        <end position="261"/>
    </location>
</feature>
<dbReference type="GO" id="GO:0005524">
    <property type="term" value="F:ATP binding"/>
    <property type="evidence" value="ECO:0007669"/>
    <property type="project" value="UniProtKB-KW"/>
</dbReference>
<dbReference type="Proteomes" id="UP000594961">
    <property type="component" value="Chromosome"/>
</dbReference>
<dbReference type="GO" id="GO:0016020">
    <property type="term" value="C:membrane"/>
    <property type="evidence" value="ECO:0007669"/>
    <property type="project" value="InterPro"/>
</dbReference>
<dbReference type="GO" id="GO:0140359">
    <property type="term" value="F:ABC-type transporter activity"/>
    <property type="evidence" value="ECO:0007669"/>
    <property type="project" value="InterPro"/>
</dbReference>
<dbReference type="Pfam" id="PF14524">
    <property type="entry name" value="Wzt_C"/>
    <property type="match status" value="1"/>
</dbReference>